<dbReference type="SUPFAM" id="SSF56601">
    <property type="entry name" value="beta-lactamase/transpeptidase-like"/>
    <property type="match status" value="1"/>
</dbReference>
<dbReference type="InterPro" id="IPR050789">
    <property type="entry name" value="Diverse_Enzym_Activities"/>
</dbReference>
<feature type="domain" description="Beta-lactamase-related" evidence="1">
    <location>
        <begin position="50"/>
        <end position="333"/>
    </location>
</feature>
<evidence type="ECO:0000259" key="1">
    <source>
        <dbReference type="Pfam" id="PF00144"/>
    </source>
</evidence>
<dbReference type="PANTHER" id="PTHR43283:SF7">
    <property type="entry name" value="BETA-LACTAMASE-RELATED DOMAIN-CONTAINING PROTEIN"/>
    <property type="match status" value="1"/>
</dbReference>
<proteinExistence type="predicted"/>
<reference evidence="2 3" key="1">
    <citation type="submission" date="2018-10" db="EMBL/GenBank/DDBJ databases">
        <title>Rhizobium etli, R. leguminosarum and a new Rhizobium genospecies from Phaseolus dumosus.</title>
        <authorList>
            <person name="Ramirez-Puebla S.T."/>
            <person name="Rogel-Hernandez M.A."/>
            <person name="Guerrero G."/>
            <person name="Ormeno-Orrillo E."/>
            <person name="Martinez-Romero J.C."/>
            <person name="Negrete-Yankelevich S."/>
            <person name="Martinez-Romero E."/>
        </authorList>
    </citation>
    <scope>NUCLEOTIDE SEQUENCE [LARGE SCALE GENOMIC DNA]</scope>
    <source>
        <strain evidence="2 3">CCGE525</strain>
    </source>
</reference>
<keyword evidence="3" id="KW-1185">Reference proteome</keyword>
<evidence type="ECO:0000313" key="2">
    <source>
        <dbReference type="EMBL" id="AYG60407.1"/>
    </source>
</evidence>
<evidence type="ECO:0000313" key="3">
    <source>
        <dbReference type="Proteomes" id="UP000282195"/>
    </source>
</evidence>
<sequence length="361" mass="40027">MLGSHADLSLPEAVADGWTSSIPEEHGFDADRLRGIGSHFEAWAAANAHAVVIARHGKLVYERYFTGEDRAWATPLGRVSYHAGLRHDLRSITKSITSLLVGIAIENGWITDLDIPVFSFFPDHGDLRTPEKDRITLRHLLTMSAGLAWSEELPYSNPANSERRMMEAPDQHRYVLEQPVARPAGAVYTYNGGLTALLGAILDRASGRQPDQLAKEFLFSPLGIDDVEWIRYPNGTPNVTSGLRMRPRDVAKIGQLILNKGSWNDARIVSPTWIDQATSPQIQGEGLYFYGFQWWLGRSLIDRQEVSWSAAVGWGGQRLYVIPSLDMTIVALAGLYDNPALQPAVGDTVLRRFALPAAMNR</sequence>
<dbReference type="AlphaFoldDB" id="A0A387FRS5"/>
<protein>
    <submittedName>
        <fullName evidence="2">Class C beta-lactamase-related serine hydrolase</fullName>
    </submittedName>
</protein>
<accession>A0A387FRS5</accession>
<dbReference type="Proteomes" id="UP000282195">
    <property type="component" value="Chromosome"/>
</dbReference>
<dbReference type="InterPro" id="IPR012338">
    <property type="entry name" value="Beta-lactam/transpept-like"/>
</dbReference>
<keyword evidence="2" id="KW-0378">Hydrolase</keyword>
<dbReference type="GO" id="GO:0016787">
    <property type="term" value="F:hydrolase activity"/>
    <property type="evidence" value="ECO:0007669"/>
    <property type="project" value="UniProtKB-KW"/>
</dbReference>
<dbReference type="KEGG" id="rjg:CCGE525_17515"/>
<gene>
    <name evidence="2" type="ORF">CCGE525_17515</name>
</gene>
<dbReference type="OrthoDB" id="9814204at2"/>
<dbReference type="Gene3D" id="3.40.710.10">
    <property type="entry name" value="DD-peptidase/beta-lactamase superfamily"/>
    <property type="match status" value="1"/>
</dbReference>
<dbReference type="EMBL" id="CP032694">
    <property type="protein sequence ID" value="AYG60407.1"/>
    <property type="molecule type" value="Genomic_DNA"/>
</dbReference>
<dbReference type="InterPro" id="IPR001466">
    <property type="entry name" value="Beta-lactam-related"/>
</dbReference>
<organism evidence="2 3">
    <name type="scientific">Rhizobium jaguaris</name>
    <dbReference type="NCBI Taxonomy" id="1312183"/>
    <lineage>
        <taxon>Bacteria</taxon>
        <taxon>Pseudomonadati</taxon>
        <taxon>Pseudomonadota</taxon>
        <taxon>Alphaproteobacteria</taxon>
        <taxon>Hyphomicrobiales</taxon>
        <taxon>Rhizobiaceae</taxon>
        <taxon>Rhizobium/Agrobacterium group</taxon>
        <taxon>Rhizobium</taxon>
    </lineage>
</organism>
<dbReference type="Pfam" id="PF00144">
    <property type="entry name" value="Beta-lactamase"/>
    <property type="match status" value="1"/>
</dbReference>
<name>A0A387FRS5_9HYPH</name>
<dbReference type="PANTHER" id="PTHR43283">
    <property type="entry name" value="BETA-LACTAMASE-RELATED"/>
    <property type="match status" value="1"/>
</dbReference>
<dbReference type="RefSeq" id="WP_120705385.1">
    <property type="nucleotide sequence ID" value="NZ_CP032694.1"/>
</dbReference>